<organism evidence="8 9">
    <name type="scientific">Mannheimia phage vB_MhM_1127AP1</name>
    <dbReference type="NCBI Taxonomy" id="1572746"/>
    <lineage>
        <taxon>Viruses</taxon>
        <taxon>Duplodnaviria</taxon>
        <taxon>Heunggongvirae</taxon>
        <taxon>Uroviricota</taxon>
        <taxon>Caudoviricetes</taxon>
        <taxon>Peduoviridae</taxon>
        <taxon>Baylorvirus</taxon>
        <taxon>Baylorvirus bv1127AP1</taxon>
    </lineage>
</organism>
<dbReference type="EMBL" id="KP137436">
    <property type="protein sequence ID" value="AJA73054.1"/>
    <property type="molecule type" value="Genomic_DNA"/>
</dbReference>
<evidence type="ECO:0000256" key="1">
    <source>
        <dbReference type="ARBA" id="ARBA00022612"/>
    </source>
</evidence>
<feature type="domain" description="Terminase large subunit gp17-like C-terminal" evidence="7">
    <location>
        <begin position="434"/>
        <end position="593"/>
    </location>
</feature>
<evidence type="ECO:0000259" key="6">
    <source>
        <dbReference type="Pfam" id="PF06056"/>
    </source>
</evidence>
<feature type="region of interest" description="Disordered" evidence="5">
    <location>
        <begin position="120"/>
        <end position="147"/>
    </location>
</feature>
<evidence type="ECO:0000256" key="5">
    <source>
        <dbReference type="SAM" id="MobiDB-lite"/>
    </source>
</evidence>
<keyword evidence="2" id="KW-0547">Nucleotide-binding</keyword>
<evidence type="ECO:0000259" key="7">
    <source>
        <dbReference type="Pfam" id="PF17289"/>
    </source>
</evidence>
<reference evidence="8 9" key="1">
    <citation type="journal article" date="2015" name="BMC Microbiol.">
        <title>Comparative analysis of multiple inducible phages from Mannheimia haemolytica.</title>
        <authorList>
            <person name="Niu Y.D."/>
            <person name="Cook S.R."/>
            <person name="Wang J."/>
            <person name="Klima C.L."/>
            <person name="Hsu Y.H."/>
            <person name="Kropinski A.M."/>
            <person name="Turner D."/>
            <person name="McAllister T.A."/>
        </authorList>
    </citation>
    <scope>NUCLEOTIDE SEQUENCE [LARGE SCALE GENOMIC DNA]</scope>
</reference>
<proteinExistence type="predicted"/>
<keyword evidence="3" id="KW-0067">ATP-binding</keyword>
<name>A0A0M3LRA0_9CAUD</name>
<evidence type="ECO:0000256" key="3">
    <source>
        <dbReference type="ARBA" id="ARBA00022840"/>
    </source>
</evidence>
<keyword evidence="1" id="KW-1188">Viral release from host cell</keyword>
<sequence length="612" mass="69663">MLKQGGFLIIAPMENENTITEYEVLAANPLHDKREAQSKYWAGYTVTEISRQLNIPVSTIASWKKREKWDEISPVGRVEATLESRLNLLIMKESKNNNDYKEMDALRRLLESTARIKKYSNGGGNEADLNPNIKNRNKGDRKKPEQNAISEEQAELLINGFLDGMFHYQKKWHEAGLTHRIRNILKSRQIGATYYFAHEALVDALVTGRNQIFISASKKQALQFRAYIVAYAKRVADVELKGETITLPNESQLIFLGTNSKTAQSYHGNLYFDEIFWVNRFEEIRKVAAGMASQKQYRITYFSTPSSITHSAYLLWSGKLFNRKRPKAEQVEIDISHANLKNGKKCGDGQWRQIVNIYDAEAGGCNLFDIEQLKLENSPDEFEQLFMCEFIDDNQSVFKFTMMQRCLVDSMEVWRDYVFTDGYQRPFGNKEVWVGYDPSYTGDRSALVVIAPPKVDGGKFRLLEYRTFKGADFAEQAAEIVAICAKYNVTRLAIDTTGLGVGVYEIVKKERPDAVALTYNVELKSKMVLKGLDIISKGRFEFDSMHAVEVGASFMAIKKQITNSGRQVTYVADRSEEASHADLAWACLQVFINEPFDGKLEETTGTVDFLDD</sequence>
<dbReference type="Gene3D" id="3.30.420.240">
    <property type="match status" value="1"/>
</dbReference>
<protein>
    <submittedName>
        <fullName evidence="8">Terminase ATPase subunit</fullName>
    </submittedName>
</protein>
<dbReference type="InterPro" id="IPR027417">
    <property type="entry name" value="P-loop_NTPase"/>
</dbReference>
<dbReference type="InterPro" id="IPR010332">
    <property type="entry name" value="ATPase_terminase-su_N"/>
</dbReference>
<evidence type="ECO:0000313" key="8">
    <source>
        <dbReference type="EMBL" id="AJA73054.1"/>
    </source>
</evidence>
<dbReference type="Pfam" id="PF17289">
    <property type="entry name" value="Terminase_6C"/>
    <property type="match status" value="1"/>
</dbReference>
<dbReference type="Pfam" id="PF06056">
    <property type="entry name" value="Terminase_5"/>
    <property type="match status" value="1"/>
</dbReference>
<evidence type="ECO:0000256" key="4">
    <source>
        <dbReference type="ARBA" id="ARBA00023219"/>
    </source>
</evidence>
<dbReference type="Pfam" id="PF03237">
    <property type="entry name" value="Terminase_6N"/>
    <property type="match status" value="1"/>
</dbReference>
<evidence type="ECO:0000256" key="2">
    <source>
        <dbReference type="ARBA" id="ARBA00022741"/>
    </source>
</evidence>
<keyword evidence="4" id="KW-0231">Viral genome packaging</keyword>
<dbReference type="GO" id="GO:0005524">
    <property type="term" value="F:ATP binding"/>
    <property type="evidence" value="ECO:0007669"/>
    <property type="project" value="UniProtKB-KW"/>
</dbReference>
<evidence type="ECO:0000313" key="9">
    <source>
        <dbReference type="Proteomes" id="UP000224663"/>
    </source>
</evidence>
<feature type="domain" description="Terminase ATPase subunit N-terminal" evidence="6">
    <location>
        <begin position="33"/>
        <end position="86"/>
    </location>
</feature>
<dbReference type="Gene3D" id="3.40.50.300">
    <property type="entry name" value="P-loop containing nucleotide triphosphate hydrolases"/>
    <property type="match status" value="1"/>
</dbReference>
<accession>A0A0M3LRA0</accession>
<keyword evidence="9" id="KW-1185">Reference proteome</keyword>
<dbReference type="InterPro" id="IPR035421">
    <property type="entry name" value="Terminase_6C"/>
</dbReference>
<dbReference type="Proteomes" id="UP000224663">
    <property type="component" value="Segment"/>
</dbReference>
<gene>
    <name evidence="8" type="ORF">1127AP1_02</name>
</gene>